<keyword evidence="2" id="KW-1185">Reference proteome</keyword>
<dbReference type="EMBL" id="CM047906">
    <property type="protein sequence ID" value="KAJ0087223.1"/>
    <property type="molecule type" value="Genomic_DNA"/>
</dbReference>
<evidence type="ECO:0000313" key="1">
    <source>
        <dbReference type="EMBL" id="KAJ0087223.1"/>
    </source>
</evidence>
<comment type="caution">
    <text evidence="1">The sequence shown here is derived from an EMBL/GenBank/DDBJ whole genome shotgun (WGS) entry which is preliminary data.</text>
</comment>
<sequence>MVQYFLSQIPWYYAIIDEAQRLENPSSISLRLI</sequence>
<organism evidence="1 2">
    <name type="scientific">Pistacia atlantica</name>
    <dbReference type="NCBI Taxonomy" id="434234"/>
    <lineage>
        <taxon>Eukaryota</taxon>
        <taxon>Viridiplantae</taxon>
        <taxon>Streptophyta</taxon>
        <taxon>Embryophyta</taxon>
        <taxon>Tracheophyta</taxon>
        <taxon>Spermatophyta</taxon>
        <taxon>Magnoliopsida</taxon>
        <taxon>eudicotyledons</taxon>
        <taxon>Gunneridae</taxon>
        <taxon>Pentapetalae</taxon>
        <taxon>rosids</taxon>
        <taxon>malvids</taxon>
        <taxon>Sapindales</taxon>
        <taxon>Anacardiaceae</taxon>
        <taxon>Pistacia</taxon>
    </lineage>
</organism>
<reference evidence="2" key="1">
    <citation type="journal article" date="2023" name="G3 (Bethesda)">
        <title>Genome assembly and association tests identify interacting loci associated with vigor, precocity, and sex in interspecific pistachio rootstocks.</title>
        <authorList>
            <person name="Palmer W."/>
            <person name="Jacygrad E."/>
            <person name="Sagayaradj S."/>
            <person name="Cavanaugh K."/>
            <person name="Han R."/>
            <person name="Bertier L."/>
            <person name="Beede B."/>
            <person name="Kafkas S."/>
            <person name="Golino D."/>
            <person name="Preece J."/>
            <person name="Michelmore R."/>
        </authorList>
    </citation>
    <scope>NUCLEOTIDE SEQUENCE [LARGE SCALE GENOMIC DNA]</scope>
</reference>
<name>A0ACC1AKQ9_9ROSI</name>
<dbReference type="Proteomes" id="UP001164250">
    <property type="component" value="Chromosome 10"/>
</dbReference>
<accession>A0ACC1AKQ9</accession>
<evidence type="ECO:0000313" key="2">
    <source>
        <dbReference type="Proteomes" id="UP001164250"/>
    </source>
</evidence>
<proteinExistence type="predicted"/>
<gene>
    <name evidence="1" type="ORF">Patl1_07009</name>
</gene>
<protein>
    <submittedName>
        <fullName evidence="1">Uncharacterized protein</fullName>
    </submittedName>
</protein>